<reference evidence="1 2" key="1">
    <citation type="journal article" date="2018" name="Sci. Rep.">
        <title>Genomic signatures of local adaptation to the degree of environmental predictability in rotifers.</title>
        <authorList>
            <person name="Franch-Gras L."/>
            <person name="Hahn C."/>
            <person name="Garcia-Roger E.M."/>
            <person name="Carmona M.J."/>
            <person name="Serra M."/>
            <person name="Gomez A."/>
        </authorList>
    </citation>
    <scope>NUCLEOTIDE SEQUENCE [LARGE SCALE GENOMIC DNA]</scope>
    <source>
        <strain evidence="1">HYR1</strain>
    </source>
</reference>
<comment type="caution">
    <text evidence="1">The sequence shown here is derived from an EMBL/GenBank/DDBJ whole genome shotgun (WGS) entry which is preliminary data.</text>
</comment>
<organism evidence="1 2">
    <name type="scientific">Brachionus plicatilis</name>
    <name type="common">Marine rotifer</name>
    <name type="synonym">Brachionus muelleri</name>
    <dbReference type="NCBI Taxonomy" id="10195"/>
    <lineage>
        <taxon>Eukaryota</taxon>
        <taxon>Metazoa</taxon>
        <taxon>Spiralia</taxon>
        <taxon>Gnathifera</taxon>
        <taxon>Rotifera</taxon>
        <taxon>Eurotatoria</taxon>
        <taxon>Monogononta</taxon>
        <taxon>Pseudotrocha</taxon>
        <taxon>Ploima</taxon>
        <taxon>Brachionidae</taxon>
        <taxon>Brachionus</taxon>
    </lineage>
</organism>
<sequence length="83" mass="9811">MQLTNFRSHVYDIAEIHEHHDNQVAYMNSNLNGYNKKNFDYIVIFCNLYACNLLHAKFYPKLLKNAASDSKPRKLLNFFSKII</sequence>
<dbReference type="AlphaFoldDB" id="A0A3M7SE82"/>
<evidence type="ECO:0000313" key="2">
    <source>
        <dbReference type="Proteomes" id="UP000276133"/>
    </source>
</evidence>
<evidence type="ECO:0000313" key="1">
    <source>
        <dbReference type="EMBL" id="RNA33878.1"/>
    </source>
</evidence>
<gene>
    <name evidence="1" type="ORF">BpHYR1_017631</name>
</gene>
<accession>A0A3M7SE82</accession>
<keyword evidence="2" id="KW-1185">Reference proteome</keyword>
<proteinExistence type="predicted"/>
<dbReference type="Proteomes" id="UP000276133">
    <property type="component" value="Unassembled WGS sequence"/>
</dbReference>
<protein>
    <submittedName>
        <fullName evidence="1">Uncharacterized protein</fullName>
    </submittedName>
</protein>
<name>A0A3M7SE82_BRAPC</name>
<dbReference type="EMBL" id="REGN01001565">
    <property type="protein sequence ID" value="RNA33878.1"/>
    <property type="molecule type" value="Genomic_DNA"/>
</dbReference>